<reference evidence="1 2" key="1">
    <citation type="submission" date="2024-10" db="EMBL/GenBank/DDBJ databases">
        <title>The Natural Products Discovery Center: Release of the First 8490 Sequenced Strains for Exploring Actinobacteria Biosynthetic Diversity.</title>
        <authorList>
            <person name="Kalkreuter E."/>
            <person name="Kautsar S.A."/>
            <person name="Yang D."/>
            <person name="Bader C.D."/>
            <person name="Teijaro C.N."/>
            <person name="Fluegel L."/>
            <person name="Davis C.M."/>
            <person name="Simpson J.R."/>
            <person name="Lauterbach L."/>
            <person name="Steele A.D."/>
            <person name="Gui C."/>
            <person name="Meng S."/>
            <person name="Li G."/>
            <person name="Viehrig K."/>
            <person name="Ye F."/>
            <person name="Su P."/>
            <person name="Kiefer A.F."/>
            <person name="Nichols A."/>
            <person name="Cepeda A.J."/>
            <person name="Yan W."/>
            <person name="Fan B."/>
            <person name="Jiang Y."/>
            <person name="Adhikari A."/>
            <person name="Zheng C.-J."/>
            <person name="Schuster L."/>
            <person name="Cowan T.M."/>
            <person name="Smanski M.J."/>
            <person name="Chevrette M.G."/>
            <person name="De Carvalho L.P.S."/>
            <person name="Shen B."/>
        </authorList>
    </citation>
    <scope>NUCLEOTIDE SEQUENCE [LARGE SCALE GENOMIC DNA]</scope>
    <source>
        <strain evidence="1 2">NPDC002173</strain>
    </source>
</reference>
<dbReference type="RefSeq" id="WP_387410244.1">
    <property type="nucleotide sequence ID" value="NZ_JBIASD010000005.1"/>
</dbReference>
<name>A0ABW6SLW3_9ACTN</name>
<evidence type="ECO:0000313" key="1">
    <source>
        <dbReference type="EMBL" id="MFF3665975.1"/>
    </source>
</evidence>
<evidence type="ECO:0000313" key="2">
    <source>
        <dbReference type="Proteomes" id="UP001602013"/>
    </source>
</evidence>
<sequence length="220" mass="23402">MGLAVSVGIIAGLVGLDDEGVVEFQSRLDGLSAALAGEGIVWREPDGPPGVEMRPHIGGFPYSFLHYLRRVFALVDNDQPVTPARGADDIDRDQRWVESSSVLFDSHLLCHSDCAGYYVPVDFEDVVFLPESSGVDGGGMVGSSVRLLRELCRCAPALGIRLDPSASAAGANTGGVLSDAEAARVFALPPEDFATETMVWLTLFEACRVSVLSGHAIVFH</sequence>
<dbReference type="EMBL" id="JBIASD010000005">
    <property type="protein sequence ID" value="MFF3665975.1"/>
    <property type="molecule type" value="Genomic_DNA"/>
</dbReference>
<organism evidence="1 2">
    <name type="scientific">Microtetraspora malaysiensis</name>
    <dbReference type="NCBI Taxonomy" id="161358"/>
    <lineage>
        <taxon>Bacteria</taxon>
        <taxon>Bacillati</taxon>
        <taxon>Actinomycetota</taxon>
        <taxon>Actinomycetes</taxon>
        <taxon>Streptosporangiales</taxon>
        <taxon>Streptosporangiaceae</taxon>
        <taxon>Microtetraspora</taxon>
    </lineage>
</organism>
<dbReference type="Proteomes" id="UP001602013">
    <property type="component" value="Unassembled WGS sequence"/>
</dbReference>
<proteinExistence type="predicted"/>
<comment type="caution">
    <text evidence="1">The sequence shown here is derived from an EMBL/GenBank/DDBJ whole genome shotgun (WGS) entry which is preliminary data.</text>
</comment>
<protein>
    <submittedName>
        <fullName evidence="1">Uncharacterized protein</fullName>
    </submittedName>
</protein>
<accession>A0ABW6SLW3</accession>
<keyword evidence="2" id="KW-1185">Reference proteome</keyword>
<gene>
    <name evidence="1" type="ORF">ACFYXI_10315</name>
</gene>